<dbReference type="EMBL" id="WNWS01000031">
    <property type="protein sequence ID" value="KAE9986360.1"/>
    <property type="molecule type" value="Genomic_DNA"/>
</dbReference>
<accession>A0A8H3UAD0</accession>
<feature type="signal peptide" evidence="1">
    <location>
        <begin position="1"/>
        <end position="22"/>
    </location>
</feature>
<proteinExistence type="predicted"/>
<evidence type="ECO:0000313" key="4">
    <source>
        <dbReference type="EMBL" id="KAE9990788.1"/>
    </source>
</evidence>
<protein>
    <submittedName>
        <fullName evidence="2">Uncharacterized protein</fullName>
    </submittedName>
</protein>
<name>A0A8H3UAD0_VENIN</name>
<keyword evidence="1" id="KW-0732">Signal</keyword>
<sequence>MLFSQTVLILGAFLTTNTLGLALEPRDGPMHAHESHPSTMGGKMGGGYKFCYQVQVKAILGSGYKPSSQDLTHHIKHTFTLPDPSNSKDCGKENVNIANNPPSGNVLKAFKTQQAPNYRHCHMPDKMGCGLTTESTLSERSAMSCGTCGKLA</sequence>
<organism evidence="2 5">
    <name type="scientific">Venturia inaequalis</name>
    <name type="common">Apple scab fungus</name>
    <dbReference type="NCBI Taxonomy" id="5025"/>
    <lineage>
        <taxon>Eukaryota</taxon>
        <taxon>Fungi</taxon>
        <taxon>Dikarya</taxon>
        <taxon>Ascomycota</taxon>
        <taxon>Pezizomycotina</taxon>
        <taxon>Dothideomycetes</taxon>
        <taxon>Pleosporomycetidae</taxon>
        <taxon>Venturiales</taxon>
        <taxon>Venturiaceae</taxon>
        <taxon>Venturia</taxon>
    </lineage>
</organism>
<dbReference type="EMBL" id="WNWR01000121">
    <property type="protein sequence ID" value="KAE9990788.1"/>
    <property type="molecule type" value="Genomic_DNA"/>
</dbReference>
<evidence type="ECO:0000313" key="6">
    <source>
        <dbReference type="Proteomes" id="UP000447873"/>
    </source>
</evidence>
<reference evidence="2 5" key="1">
    <citation type="submission" date="2019-11" db="EMBL/GenBank/DDBJ databases">
        <title>Venturia inaequalis Genome Resource.</title>
        <authorList>
            <person name="Lichtner F.J."/>
        </authorList>
    </citation>
    <scope>NUCLEOTIDE SEQUENCE [LARGE SCALE GENOMIC DNA]</scope>
    <source>
        <strain evidence="3 6">120213</strain>
        <strain evidence="2">Bline_iso_100314</strain>
        <strain evidence="4 7">DMI_063113</strain>
    </source>
</reference>
<evidence type="ECO:0000313" key="2">
    <source>
        <dbReference type="EMBL" id="KAE9965074.1"/>
    </source>
</evidence>
<evidence type="ECO:0000313" key="7">
    <source>
        <dbReference type="Proteomes" id="UP000490939"/>
    </source>
</evidence>
<evidence type="ECO:0000313" key="5">
    <source>
        <dbReference type="Proteomes" id="UP000433883"/>
    </source>
</evidence>
<dbReference type="Proteomes" id="UP000447873">
    <property type="component" value="Unassembled WGS sequence"/>
</dbReference>
<dbReference type="EMBL" id="WNWQ01000640">
    <property type="protein sequence ID" value="KAE9965074.1"/>
    <property type="molecule type" value="Genomic_DNA"/>
</dbReference>
<evidence type="ECO:0000256" key="1">
    <source>
        <dbReference type="SAM" id="SignalP"/>
    </source>
</evidence>
<comment type="caution">
    <text evidence="2">The sequence shown here is derived from an EMBL/GenBank/DDBJ whole genome shotgun (WGS) entry which is preliminary data.</text>
</comment>
<dbReference type="Proteomes" id="UP000433883">
    <property type="component" value="Unassembled WGS sequence"/>
</dbReference>
<dbReference type="AlphaFoldDB" id="A0A8H3UAD0"/>
<gene>
    <name evidence="2" type="ORF">BLS_007882</name>
    <name evidence="4" type="ORF">EG327_000935</name>
    <name evidence="3" type="ORF">EG328_005863</name>
</gene>
<dbReference type="Proteomes" id="UP000490939">
    <property type="component" value="Unassembled WGS sequence"/>
</dbReference>
<keyword evidence="7" id="KW-1185">Reference proteome</keyword>
<feature type="chain" id="PRO_5044690528" evidence="1">
    <location>
        <begin position="23"/>
        <end position="152"/>
    </location>
</feature>
<evidence type="ECO:0000313" key="3">
    <source>
        <dbReference type="EMBL" id="KAE9986360.1"/>
    </source>
</evidence>